<organism evidence="2">
    <name type="scientific">uncultured Sphingomonas sp</name>
    <dbReference type="NCBI Taxonomy" id="158754"/>
    <lineage>
        <taxon>Bacteria</taxon>
        <taxon>Pseudomonadati</taxon>
        <taxon>Pseudomonadota</taxon>
        <taxon>Alphaproteobacteria</taxon>
        <taxon>Sphingomonadales</taxon>
        <taxon>Sphingomonadaceae</taxon>
        <taxon>Sphingomonas</taxon>
        <taxon>environmental samples</taxon>
    </lineage>
</organism>
<accession>A0A6J4STG4</accession>
<dbReference type="AlphaFoldDB" id="A0A6J4STG4"/>
<sequence>CRASSLSSSCRCWPPSSPGWAVGRSATPPP</sequence>
<dbReference type="EMBL" id="CADCWA010000040">
    <property type="protein sequence ID" value="CAA9504800.1"/>
    <property type="molecule type" value="Genomic_DNA"/>
</dbReference>
<protein>
    <submittedName>
        <fullName evidence="2">Uncharacterized protein</fullName>
    </submittedName>
</protein>
<feature type="region of interest" description="Disordered" evidence="1">
    <location>
        <begin position="1"/>
        <end position="30"/>
    </location>
</feature>
<name>A0A6J4STG4_9SPHN</name>
<evidence type="ECO:0000313" key="2">
    <source>
        <dbReference type="EMBL" id="CAA9504800.1"/>
    </source>
</evidence>
<reference evidence="2" key="1">
    <citation type="submission" date="2020-02" db="EMBL/GenBank/DDBJ databases">
        <authorList>
            <person name="Meier V. D."/>
        </authorList>
    </citation>
    <scope>NUCLEOTIDE SEQUENCE</scope>
    <source>
        <strain evidence="2">AVDCRST_MAG31</strain>
    </source>
</reference>
<feature type="compositionally biased region" description="Low complexity" evidence="1">
    <location>
        <begin position="1"/>
        <end position="14"/>
    </location>
</feature>
<evidence type="ECO:0000256" key="1">
    <source>
        <dbReference type="SAM" id="MobiDB-lite"/>
    </source>
</evidence>
<feature type="non-terminal residue" evidence="2">
    <location>
        <position position="30"/>
    </location>
</feature>
<gene>
    <name evidence="2" type="ORF">AVDCRST_MAG31-518</name>
</gene>
<feature type="non-terminal residue" evidence="2">
    <location>
        <position position="1"/>
    </location>
</feature>
<proteinExistence type="predicted"/>